<evidence type="ECO:0000313" key="4">
    <source>
        <dbReference type="Proteomes" id="UP000001986"/>
    </source>
</evidence>
<dbReference type="Proteomes" id="UP000001986">
    <property type="component" value="Chromosome"/>
</dbReference>
<dbReference type="KEGG" id="cbo:CBO2090"/>
<gene>
    <name evidence="3" type="ordered locus">CBO2090</name>
</gene>
<dbReference type="InterPro" id="IPR027417">
    <property type="entry name" value="P-loop_NTPase"/>
</dbReference>
<dbReference type="EMBL" id="AM412317">
    <property type="protein sequence ID" value="CAL83630.1"/>
    <property type="molecule type" value="Genomic_DNA"/>
</dbReference>
<accession>A7G514</accession>
<dbReference type="Gene3D" id="3.40.50.300">
    <property type="entry name" value="P-loop containing nucleotide triphosphate hydrolases"/>
    <property type="match status" value="2"/>
</dbReference>
<dbReference type="InterPro" id="IPR051396">
    <property type="entry name" value="Bact_Antivir_Def_Nuclease"/>
</dbReference>
<evidence type="ECO:0000259" key="2">
    <source>
        <dbReference type="Pfam" id="PF20469"/>
    </source>
</evidence>
<feature type="domain" description="Endonuclease GajA/Old nuclease/RecF-like AAA" evidence="1">
    <location>
        <begin position="1"/>
        <end position="387"/>
    </location>
</feature>
<organism evidence="3 4">
    <name type="scientific">Clostridium botulinum (strain Hall / ATCC 3502 / NCTC 13319 / Type A)</name>
    <dbReference type="NCBI Taxonomy" id="441771"/>
    <lineage>
        <taxon>Bacteria</taxon>
        <taxon>Bacillati</taxon>
        <taxon>Bacillota</taxon>
        <taxon>Clostridia</taxon>
        <taxon>Eubacteriales</taxon>
        <taxon>Clostridiaceae</taxon>
        <taxon>Clostridium</taxon>
    </lineage>
</organism>
<dbReference type="PATRIC" id="fig|413999.7.peg.2057"/>
<dbReference type="HOGENOM" id="CLU_021240_0_0_9"/>
<dbReference type="InterPro" id="IPR041685">
    <property type="entry name" value="AAA_GajA/Old/RecF-like"/>
</dbReference>
<dbReference type="Pfam" id="PF13175">
    <property type="entry name" value="AAA_15"/>
    <property type="match status" value="1"/>
</dbReference>
<sequence length="679" mass="78481">MYISKLEINNFRCYEDVDIEFNEGLNIIIGENNCGKTTIMRALEYIFNRSRVSTPDTNDFNKELVNKALEIGEQPPEITIIATLKSSSSDKLEDKAVVASWLTKLETPWEATLTYKFFLPESDIKEYKEEIKSIKKSQKNYIQKRWNIFEKYLKKYVSRIYGGNSESKNKVESEYLNKFHCELLDALRDVESKMFTGKNALLKEVLGYFKDSHIEIEDGDEFSEEDKKKLIEKEKKDRKKEFDEYADKIVKNISKRVGNNDVLDFAEKTGASIGGIPTLGGNLEENDVLSVLKLMIKNKTGIEVPIINNGMGYNNLIYISLLLSKFKMITSDEYGENAKVFPILLVEEPEAHLHPALQYNFLKFLKDEVSNQKISRQIFITTHSTHITAAVGLDQIICMERDESGNTTARYPGKVFSDSDKEDIKSKKYVERYLDATKSTMLFAKSVLFGEGLAEQILLPVLAEQVDRSFDKNHVAMVRVDGVTFKHFIKLFGAGIKKHNLKYALTKRVACINDSDPQKIIKEKEEGKTRRWKKCWPFEIDLDTEHYDYKAFSGTIKNLLEDVKECKNVNVFYNITEKGKTLEYDIALENYDSDDFFNDKIEIMDFQELNKSSWKKEEKVKAKKAASYLNYAQDTKGEAAFELAEKIRSEEINIKLPNHIQKAFNWVCYMDDEEVKEDE</sequence>
<dbReference type="PANTHER" id="PTHR43581">
    <property type="entry name" value="ATP/GTP PHOSPHATASE"/>
    <property type="match status" value="1"/>
</dbReference>
<dbReference type="GeneID" id="5187037"/>
<dbReference type="SUPFAM" id="SSF52540">
    <property type="entry name" value="P-loop containing nucleoside triphosphate hydrolases"/>
    <property type="match status" value="1"/>
</dbReference>
<protein>
    <submittedName>
        <fullName evidence="3">Uncharacterized protein</fullName>
    </submittedName>
</protein>
<dbReference type="InterPro" id="IPR034139">
    <property type="entry name" value="TOPRIM_OLD"/>
</dbReference>
<feature type="domain" description="OLD protein-like TOPRIM" evidence="2">
    <location>
        <begin position="442"/>
        <end position="494"/>
    </location>
</feature>
<dbReference type="AlphaFoldDB" id="A5I3L1"/>
<evidence type="ECO:0000259" key="1">
    <source>
        <dbReference type="Pfam" id="PF13175"/>
    </source>
</evidence>
<dbReference type="RefSeq" id="WP_011986602.1">
    <property type="nucleotide sequence ID" value="NC_009698.1"/>
</dbReference>
<reference evidence="3 4" key="1">
    <citation type="journal article" date="2007" name="Genome Res.">
        <title>Genome sequence of a proteolytic (Group I) Clostridium botulinum strain Hall A and comparative analysis of the clostridial genomes.</title>
        <authorList>
            <person name="Sebaihia M."/>
            <person name="Peck M.W."/>
            <person name="Minton N.P."/>
            <person name="Thomson N.R."/>
            <person name="Holden M.T.G."/>
            <person name="Mitchell W.J."/>
            <person name="Carter A.T."/>
            <person name="Bentley S.D."/>
            <person name="Mason D.R."/>
            <person name="Crossman L."/>
            <person name="Paul C.J."/>
            <person name="Ivens A."/>
            <person name="Wells-Bennik M.H.J."/>
            <person name="Davis I.J."/>
            <person name="Cerdeno-Tarraga A.M."/>
            <person name="Churcher C."/>
            <person name="Quail M.A."/>
            <person name="Chillingworth T."/>
            <person name="Feltwell T."/>
            <person name="Fraser A."/>
            <person name="Goodhead I."/>
            <person name="Hance Z."/>
            <person name="Jagels K."/>
            <person name="Larke N."/>
            <person name="Maddison M."/>
            <person name="Moule S."/>
            <person name="Mungall K."/>
            <person name="Norbertczak H."/>
            <person name="Rabbinowitsch E."/>
            <person name="Sanders M."/>
            <person name="Simmonds M."/>
            <person name="White B."/>
            <person name="Whithead S."/>
            <person name="Parkhill J."/>
        </authorList>
    </citation>
    <scope>NUCLEOTIDE SEQUENCE [LARGE SCALE GENOMIC DNA]</scope>
    <source>
        <strain evidence="4">Hall / ATCC 3502 / NCTC 13319 / Type A [Sanger]</strain>
    </source>
</reference>
<proteinExistence type="predicted"/>
<evidence type="ECO:0000313" key="3">
    <source>
        <dbReference type="EMBL" id="CAL83630.1"/>
    </source>
</evidence>
<dbReference type="PANTHER" id="PTHR43581:SF4">
    <property type="entry name" value="ATP_GTP PHOSPHATASE"/>
    <property type="match status" value="1"/>
</dbReference>
<dbReference type="Pfam" id="PF20469">
    <property type="entry name" value="OLD-like_TOPRIM"/>
    <property type="match status" value="1"/>
</dbReference>
<accession>A5I3L1</accession>
<name>A5I3L1_CLOBH</name>
<dbReference type="KEGG" id="cbh:CLC_2032"/>
<dbReference type="CDD" id="cd01026">
    <property type="entry name" value="TOPRIM_OLD"/>
    <property type="match status" value="1"/>
</dbReference>
<keyword evidence="4" id="KW-1185">Reference proteome</keyword>